<accession>A0AC61L488</accession>
<evidence type="ECO:0000313" key="2">
    <source>
        <dbReference type="Proteomes" id="UP000248329"/>
    </source>
</evidence>
<dbReference type="EMBL" id="PQXF01000006">
    <property type="protein sequence ID" value="PXF61242.1"/>
    <property type="molecule type" value="Genomic_DNA"/>
</dbReference>
<name>A0AC61L488_9EURY</name>
<comment type="caution">
    <text evidence="1">The sequence shown here is derived from an EMBL/GenBank/DDBJ whole genome shotgun (WGS) entry which is preliminary data.</text>
</comment>
<sequence>MTGSCPDGRDCRLPRMSRVSIALLSLALACALLICGVAGAADYGEDSGIDNITSLNCSTWSALLSNNVSTVTCNINVTSGVLNLSNAMIRMGGGYSISVQSGATMNIIGGSTITRRDSGYYYFNYESGSRGSMSASVIEYSDRLYIATTNNITITGCTVRNNRNHGIHLSPTSGYVNITNCMINNTVYHHDIFIESSQDNILRSNSLNNNSRDYSLYVTGDYDQDIDTSNTVNGGRVYYNHGDSGKITGDANIGHVTIANCNNLWFAGCTIHNGDGVRIVGSSSSGISGSTIENNARQGVCFTDSSNNFINDSQILDNNQQGILSDGSSSYNGVIGNSIINNSVGLSLIGEGYNNLTDNNILDNRGNGIVIGTYGVHSSEYNVLHNNTIRLNNGSGITFQANYNNLTNNIISENVDLAFEFPSATAMCYCNYIWRSNRANGEEINYYYNENGVTVSSKTLTAYNVSDVGKITLINCYNFDIQDNTLSNNIHKPGSGIFLWNSYENDLTGNTISNNYDGIRLYNSSNNNFTDLQTIYPSDQHGAMLGTGSNHNIITDSSLAARNQQGMQISSSNHTTLANILISSVDQPGLATASAHHIDITNATIVATESDGVHLSTSDNVIITESDITANNIGVDCADSDHTEIANTTIRSEDGICMTESHWGNLTDNTIAATLRGIFLTTSRNHNVTTNKIADYAITGILLEEYSTNNLMIGNDLTRNGAEFDIRLTDSNDCVIGPNSTVTADYTYYLTDDTRLATLDTVFNKTKVGYGDDKSNLILMWRIDVLCWDNYHREAMWSNLTVQYSDFSDANGSLCWKGEISAKADDDSGLQSGRLSGNPFDYWGPPRSGDNWLPIIEYKQNASGKTTYQPMNCTAINGWDVLQKIYDRTYQNVTTTIAEPGVTILVDSGYTPNSRCYYCHDDKLTFANTEHWTNYEVNVTDMTDPYTPGRCIDCHDEADSLKVPHGNRSGKDLLYQQSPQLCYSGRTGGLDCHSTDAAQGLDQEREFNQTTHHPLGDGNLSCKACHDNHGTEYPADLLKEYETTTSGEYNSSHYALCLVCHLEEKIVAKMSDEDDDHLKNYVNQTNFQDEYFSWSPGFNNGTPALQNIHSPQTETGFHHPAYNCYSCHNPHGGNNPAMTRPSIDYIYITNLTPPGAEYEFGDWENQTILDHTNWNNPTMNQAGGLDKPSNPDCSGCHNTCNLQNGYFNYRTYFDYKPAGGAGCLECHDNSRSDAIRPIVNLSAVKLAMHQNLSWWALEGVNANLPGTDKNFAEWLTARGYADTNLDRNNSICWACHSTNGTPPAPEFHPDRALNPYKCPKCHGPEDGQPPHTKGVVKAIDNHGPTTKGKESIFIQTDVGKNGSCGDCHAASRLSDDDIGSLEVWKWGTGSDGYSNNWITYAGRTTMGDVSHYGLNKSQGQGRIANPLFDTYNCLYCHCNGTAGAIWGNAPNVTDNMYGADTSNLSECYTYCHVLPDYLYNITEDNIPHFHNKSLYAGGGFDCVVCHDIDSNYGVLSRIDADAIATGIHGNVANYTTTNSPECDPRSKPCWGCHNSDGTQPDGMGDRNGIYMPQQKPWSCEDCHARSDEWNASTNYGETWTSSSYPPNRLPPWIYAHYPNGTTLKTNMSHGRCVDCHNNSIDQSHADTYGAQLTNTLASNVSHYGTLTHLISPTKNCGVCHNNRTAGLIWGDAPQNEHGNFTDELNPEDGCFVCHTNDNHTPVDFHAENLLGGLGGPDCLKCHGDEGFAKNKRINESVFGAAMHWNTNNMSGVHDLNQSCWVCHFEDGLDVDMHSTRKDPPYLCYDCHNKEGAPFKNVSAAPNVYNHFMHGTNISAYWDSPTDSDSCMGCHNQSEMMYSFIENDTYHTTFSIVSHYGNNRTDIANLFKEGNNTEYCSYCHVNESTPFMQVTNDRNIRHAGGQNCNACHGEGRLHNETLTRVQTSGNCTDCHALYGANKTGTVYEINVTAMNRGVHEHVNENMTGIAGSEVGDANNAKCWGCHVPGGAYPEDGHRDTFNNDAYLCYECHNGTCAYQNVSTATAVYNHFKGGINITANTNHTIAPTNSSSCGFGCHNLSTMKVPGFDAGGNASYRVNMSQASHYPWNRADIKVNSNLSDCAWCHRNPTNEFIGIFAHAGYPNYTANIPHATKTPACIVPECHDRGRIHDRPLKIPTFEWADECGNCHFGLNDSDAYVNETMFNASVHGSVNCTKCHVNEGVHHPIEEFTWKWCECCHAYQSDPLNESDRHNITPDPANYSVNSVNVLSITNCTKCHDKTAYDSSKQNFNSGTEHQCRYCHSYPDDW</sequence>
<reference evidence="1" key="1">
    <citation type="submission" date="2018-01" db="EMBL/GenBank/DDBJ databases">
        <authorList>
            <person name="Krukenberg V."/>
        </authorList>
    </citation>
    <scope>NUCLEOTIDE SEQUENCE</scope>
    <source>
        <strain evidence="1">E20ANME2</strain>
    </source>
</reference>
<proteinExistence type="predicted"/>
<dbReference type="Proteomes" id="UP000248329">
    <property type="component" value="Unassembled WGS sequence"/>
</dbReference>
<protein>
    <submittedName>
        <fullName evidence="1">Uncharacterized protein</fullName>
    </submittedName>
</protein>
<gene>
    <name evidence="1" type="ORF">C4B59_04635</name>
</gene>
<evidence type="ECO:0000313" key="1">
    <source>
        <dbReference type="EMBL" id="PXF61242.1"/>
    </source>
</evidence>
<organism evidence="1 2">
    <name type="scientific">Candidatus Methanogaster sp</name>
    <dbReference type="NCBI Taxonomy" id="3386292"/>
    <lineage>
        <taxon>Archaea</taxon>
        <taxon>Methanobacteriati</taxon>
        <taxon>Methanobacteriota</taxon>
        <taxon>Stenosarchaea group</taxon>
        <taxon>Methanomicrobia</taxon>
        <taxon>Methanosarcinales</taxon>
        <taxon>ANME-2 cluster</taxon>
        <taxon>Candidatus Methanogasteraceae</taxon>
        <taxon>Candidatus Methanogaster</taxon>
    </lineage>
</organism>